<gene>
    <name evidence="2" type="ORF">DCO56_14625</name>
</gene>
<feature type="compositionally biased region" description="Low complexity" evidence="1">
    <location>
        <begin position="1"/>
        <end position="10"/>
    </location>
</feature>
<dbReference type="EMBL" id="QCXX01000003">
    <property type="protein sequence ID" value="PUV24573.1"/>
    <property type="molecule type" value="Genomic_DNA"/>
</dbReference>
<comment type="caution">
    <text evidence="2">The sequence shown here is derived from an EMBL/GenBank/DDBJ whole genome shotgun (WGS) entry which is preliminary data.</text>
</comment>
<feature type="region of interest" description="Disordered" evidence="1">
    <location>
        <begin position="1"/>
        <end position="32"/>
    </location>
</feature>
<dbReference type="AlphaFoldDB" id="A0A363NV25"/>
<dbReference type="Proteomes" id="UP000250831">
    <property type="component" value="Unassembled WGS sequence"/>
</dbReference>
<proteinExistence type="predicted"/>
<organism evidence="2 3">
    <name type="scientific">Sphingobacterium athyrii</name>
    <dbReference type="NCBI Taxonomy" id="2152717"/>
    <lineage>
        <taxon>Bacteria</taxon>
        <taxon>Pseudomonadati</taxon>
        <taxon>Bacteroidota</taxon>
        <taxon>Sphingobacteriia</taxon>
        <taxon>Sphingobacteriales</taxon>
        <taxon>Sphingobacteriaceae</taxon>
        <taxon>Sphingobacterium</taxon>
    </lineage>
</organism>
<evidence type="ECO:0000256" key="1">
    <source>
        <dbReference type="SAM" id="MobiDB-lite"/>
    </source>
</evidence>
<protein>
    <submittedName>
        <fullName evidence="2">Uncharacterized protein</fullName>
    </submittedName>
</protein>
<name>A0A363NV25_9SPHI</name>
<evidence type="ECO:0000313" key="3">
    <source>
        <dbReference type="Proteomes" id="UP000250831"/>
    </source>
</evidence>
<reference evidence="2 3" key="1">
    <citation type="submission" date="2018-04" db="EMBL/GenBank/DDBJ databases">
        <title>Sphingobacterium sp. M46 Genome.</title>
        <authorList>
            <person name="Cheng J."/>
            <person name="Li Y."/>
        </authorList>
    </citation>
    <scope>NUCLEOTIDE SEQUENCE [LARGE SCALE GENOMIC DNA]</scope>
    <source>
        <strain evidence="2 3">M46</strain>
    </source>
</reference>
<accession>A0A363NV25</accession>
<evidence type="ECO:0000313" key="2">
    <source>
        <dbReference type="EMBL" id="PUV24573.1"/>
    </source>
</evidence>
<keyword evidence="3" id="KW-1185">Reference proteome</keyword>
<sequence length="83" mass="9280">MHKQQQQTNGKGQGNGGGSMMRPIVVDSDPKCGDPAKLQEPAACPAGDPWILPDSCCGTGLTVRRYRRKFAVFPRWRYRLSRF</sequence>